<dbReference type="Proteomes" id="UP000724672">
    <property type="component" value="Unassembled WGS sequence"/>
</dbReference>
<keyword evidence="5" id="KW-0966">Cell projection</keyword>
<evidence type="ECO:0000256" key="2">
    <source>
        <dbReference type="ARBA" id="ARBA00022795"/>
    </source>
</evidence>
<dbReference type="GO" id="GO:0005737">
    <property type="term" value="C:cytoplasm"/>
    <property type="evidence" value="ECO:0007669"/>
    <property type="project" value="UniProtKB-SubCell"/>
</dbReference>
<comment type="caution">
    <text evidence="5">The sequence shown here is derived from an EMBL/GenBank/DDBJ whole genome shotgun (WGS) entry which is preliminary data.</text>
</comment>
<dbReference type="InterPro" id="IPR003775">
    <property type="entry name" value="Flagellar_assembly_factor_FliW"/>
</dbReference>
<keyword evidence="3 4" id="KW-0810">Translation regulation</keyword>
<evidence type="ECO:0000256" key="4">
    <source>
        <dbReference type="HAMAP-Rule" id="MF_01185"/>
    </source>
</evidence>
<accession>A0A942UWK3</accession>
<gene>
    <name evidence="4" type="primary">fliW</name>
    <name evidence="5" type="ORF">GOQ27_06700</name>
</gene>
<dbReference type="PANTHER" id="PTHR39190">
    <property type="entry name" value="FLAGELLAR ASSEMBLY FACTOR FLIW"/>
    <property type="match status" value="1"/>
</dbReference>
<dbReference type="GO" id="GO:0006417">
    <property type="term" value="P:regulation of translation"/>
    <property type="evidence" value="ECO:0007669"/>
    <property type="project" value="UniProtKB-KW"/>
</dbReference>
<dbReference type="AlphaFoldDB" id="A0A942UWK3"/>
<protein>
    <recommendedName>
        <fullName evidence="4">Flagellar assembly factor FliW</fullName>
    </recommendedName>
</protein>
<dbReference type="Gene3D" id="2.30.290.10">
    <property type="entry name" value="BH3618-like"/>
    <property type="match status" value="1"/>
</dbReference>
<name>A0A942UWK3_9FIRM</name>
<keyword evidence="6" id="KW-1185">Reference proteome</keyword>
<comment type="function">
    <text evidence="4">Acts as an anti-CsrA protein, binds CsrA and prevents it from repressing translation of its target genes, one of which is flagellin. Binds to flagellin and participates in the assembly of the flagellum.</text>
</comment>
<proteinExistence type="inferred from homology"/>
<dbReference type="RefSeq" id="WP_203366064.1">
    <property type="nucleotide sequence ID" value="NZ_WSFT01000028.1"/>
</dbReference>
<evidence type="ECO:0000313" key="6">
    <source>
        <dbReference type="Proteomes" id="UP000724672"/>
    </source>
</evidence>
<keyword evidence="5" id="KW-0282">Flagellum</keyword>
<comment type="subcellular location">
    <subcellularLocation>
        <location evidence="4">Cytoplasm</location>
    </subcellularLocation>
</comment>
<evidence type="ECO:0000313" key="5">
    <source>
        <dbReference type="EMBL" id="MBS4538144.1"/>
    </source>
</evidence>
<keyword evidence="1 4" id="KW-0963">Cytoplasm</keyword>
<dbReference type="PANTHER" id="PTHR39190:SF1">
    <property type="entry name" value="FLAGELLAR ASSEMBLY FACTOR FLIW"/>
    <property type="match status" value="1"/>
</dbReference>
<keyword evidence="4" id="KW-0143">Chaperone</keyword>
<dbReference type="HAMAP" id="MF_01185">
    <property type="entry name" value="FliW"/>
    <property type="match status" value="1"/>
</dbReference>
<reference evidence="5" key="1">
    <citation type="submission" date="2019-12" db="EMBL/GenBank/DDBJ databases">
        <title>Clostridiaceae gen. nov. sp. nov., isolated from sediment in Xinjiang, China.</title>
        <authorList>
            <person name="Zhang R."/>
        </authorList>
    </citation>
    <scope>NUCLEOTIDE SEQUENCE</scope>
    <source>
        <strain evidence="5">D2Q-11</strain>
    </source>
</reference>
<sequence>MIINTKNFGNIEVLEESIIQFSEGIPGFQEQKRFVIIENEDEENPFQWLQAIDTPELAFVIINPFIFKKDYDFNIPESVVEKLNINSPHDIAIYTIVVVPEDIKKMTANLSGPVIINAKEKLAKQIILDDKRYNTKYPIFQDKGQEE</sequence>
<organism evidence="5 6">
    <name type="scientific">Anaeromonas frigoriresistens</name>
    <dbReference type="NCBI Taxonomy" id="2683708"/>
    <lineage>
        <taxon>Bacteria</taxon>
        <taxon>Bacillati</taxon>
        <taxon>Bacillota</taxon>
        <taxon>Tissierellia</taxon>
        <taxon>Tissierellales</taxon>
        <taxon>Thermohalobacteraceae</taxon>
        <taxon>Anaeromonas</taxon>
    </lineage>
</organism>
<keyword evidence="5" id="KW-0969">Cilium</keyword>
<comment type="subunit">
    <text evidence="4">Interacts with translational regulator CsrA and flagellin(s).</text>
</comment>
<dbReference type="SUPFAM" id="SSF141457">
    <property type="entry name" value="BH3618-like"/>
    <property type="match status" value="1"/>
</dbReference>
<comment type="similarity">
    <text evidence="4">Belongs to the FliW family.</text>
</comment>
<evidence type="ECO:0000256" key="1">
    <source>
        <dbReference type="ARBA" id="ARBA00022490"/>
    </source>
</evidence>
<evidence type="ECO:0000256" key="3">
    <source>
        <dbReference type="ARBA" id="ARBA00022845"/>
    </source>
</evidence>
<dbReference type="EMBL" id="WSFT01000028">
    <property type="protein sequence ID" value="MBS4538144.1"/>
    <property type="molecule type" value="Genomic_DNA"/>
</dbReference>
<keyword evidence="2 4" id="KW-1005">Bacterial flagellum biogenesis</keyword>
<dbReference type="NCBIfam" id="NF009793">
    <property type="entry name" value="PRK13285.1-1"/>
    <property type="match status" value="1"/>
</dbReference>
<dbReference type="InterPro" id="IPR024046">
    <property type="entry name" value="Flagellar_assmbl_FliW_dom_sf"/>
</dbReference>
<dbReference type="Pfam" id="PF02623">
    <property type="entry name" value="FliW"/>
    <property type="match status" value="1"/>
</dbReference>
<dbReference type="GO" id="GO:0044780">
    <property type="term" value="P:bacterial-type flagellum assembly"/>
    <property type="evidence" value="ECO:0007669"/>
    <property type="project" value="UniProtKB-UniRule"/>
</dbReference>